<keyword evidence="3" id="KW-1185">Reference proteome</keyword>
<evidence type="ECO:0000313" key="1">
    <source>
        <dbReference type="EMBL" id="MBY0756943.1"/>
    </source>
</evidence>
<dbReference type="EMBL" id="JAIKTU010000015">
    <property type="protein sequence ID" value="MBY0756943.1"/>
    <property type="molecule type" value="Genomic_DNA"/>
</dbReference>
<sequence>MKDDIKDFINDLEEFKAKDNQGFMSMKNEILKLICNIDNNEVSNVLNGTTKELLSRQNKIIRGEF</sequence>
<proteinExistence type="predicted"/>
<gene>
    <name evidence="1" type="ORF">K5V21_15975</name>
    <name evidence="2" type="ORF">K5V21_16095</name>
</gene>
<evidence type="ECO:0000313" key="3">
    <source>
        <dbReference type="Proteomes" id="UP001299068"/>
    </source>
</evidence>
<evidence type="ECO:0000313" key="2">
    <source>
        <dbReference type="EMBL" id="MBY0756967.1"/>
    </source>
</evidence>
<name>A0ABS7L2C7_CLOSR</name>
<dbReference type="EMBL" id="JAIKTU010000015">
    <property type="protein sequence ID" value="MBY0756967.1"/>
    <property type="molecule type" value="Genomic_DNA"/>
</dbReference>
<organism evidence="2 3">
    <name type="scientific">Clostridium sardiniense</name>
    <name type="common">Clostridium absonum</name>
    <dbReference type="NCBI Taxonomy" id="29369"/>
    <lineage>
        <taxon>Bacteria</taxon>
        <taxon>Bacillati</taxon>
        <taxon>Bacillota</taxon>
        <taxon>Clostridia</taxon>
        <taxon>Eubacteriales</taxon>
        <taxon>Clostridiaceae</taxon>
        <taxon>Clostridium</taxon>
    </lineage>
</organism>
<accession>A0ABS7L2C7</accession>
<reference evidence="2 3" key="1">
    <citation type="journal article" date="2021" name="Cell Host Microbe">
        <title>in vivo commensal control of Clostridioides difficile virulence.</title>
        <authorList>
            <person name="Girinathan B.P."/>
            <person name="Dibenedetto N."/>
            <person name="Worley J.N."/>
            <person name="Peltier J."/>
            <person name="Arrieta-Ortiz M.L."/>
            <person name="Rupa Christinal Immanuel S."/>
            <person name="Lavin R."/>
            <person name="Delaney M.L."/>
            <person name="Cummins C."/>
            <person name="Hoffmann M."/>
            <person name="Luo Y."/>
            <person name="Gonzalez-Escalona N."/>
            <person name="Allard M."/>
            <person name="Onderdonk A.B."/>
            <person name="Gerber G.K."/>
            <person name="Sonenshein A.L."/>
            <person name="Baliga N."/>
            <person name="Dupuy B."/>
            <person name="Bry L."/>
        </authorList>
    </citation>
    <scope>NUCLEOTIDE SEQUENCE [LARGE SCALE GENOMIC DNA]</scope>
    <source>
        <strain evidence="2 3">DSM 599</strain>
    </source>
</reference>
<dbReference type="Proteomes" id="UP001299068">
    <property type="component" value="Unassembled WGS sequence"/>
</dbReference>
<dbReference type="RefSeq" id="WP_221862150.1">
    <property type="nucleotide sequence ID" value="NZ_JAIKTU010000015.1"/>
</dbReference>
<protein>
    <submittedName>
        <fullName evidence="2">Uncharacterized protein</fullName>
    </submittedName>
</protein>
<comment type="caution">
    <text evidence="2">The sequence shown here is derived from an EMBL/GenBank/DDBJ whole genome shotgun (WGS) entry which is preliminary data.</text>
</comment>